<keyword evidence="4 5" id="KW-0269">Exonuclease</keyword>
<evidence type="ECO:0000256" key="1">
    <source>
        <dbReference type="ARBA" id="ARBA00022490"/>
    </source>
</evidence>
<keyword evidence="1 5" id="KW-0963">Cytoplasm</keyword>
<dbReference type="CDD" id="cd04489">
    <property type="entry name" value="ExoVII_LU_OBF"/>
    <property type="match status" value="1"/>
</dbReference>
<comment type="similarity">
    <text evidence="5 6">Belongs to the XseA family.</text>
</comment>
<dbReference type="PANTHER" id="PTHR30008">
    <property type="entry name" value="EXODEOXYRIBONUCLEASE 7 LARGE SUBUNIT"/>
    <property type="match status" value="1"/>
</dbReference>
<dbReference type="NCBIfam" id="TIGR00237">
    <property type="entry name" value="xseA"/>
    <property type="match status" value="1"/>
</dbReference>
<evidence type="ECO:0000259" key="8">
    <source>
        <dbReference type="Pfam" id="PF13742"/>
    </source>
</evidence>
<protein>
    <recommendedName>
        <fullName evidence="5">Exodeoxyribonuclease 7 large subunit</fullName>
        <ecNumber evidence="5">3.1.11.6</ecNumber>
    </recommendedName>
    <alternativeName>
        <fullName evidence="5">Exodeoxyribonuclease VII large subunit</fullName>
        <shortName evidence="5">Exonuclease VII large subunit</shortName>
    </alternativeName>
</protein>
<name>A0A1Q2MCZ7_9BACT</name>
<evidence type="ECO:0000313" key="9">
    <source>
        <dbReference type="EMBL" id="AQQ70576.1"/>
    </source>
</evidence>
<keyword evidence="2 5" id="KW-0540">Nuclease</keyword>
<evidence type="ECO:0000259" key="7">
    <source>
        <dbReference type="Pfam" id="PF02601"/>
    </source>
</evidence>
<dbReference type="OrthoDB" id="9802795at2"/>
<feature type="domain" description="Exonuclease VII large subunit C-terminal" evidence="7">
    <location>
        <begin position="123"/>
        <end position="438"/>
    </location>
</feature>
<keyword evidence="10" id="KW-1185">Reference proteome</keyword>
<feature type="domain" description="OB-fold nucleic acid binding" evidence="8">
    <location>
        <begin position="6"/>
        <end position="99"/>
    </location>
</feature>
<keyword evidence="3 5" id="KW-0378">Hydrolase</keyword>
<evidence type="ECO:0000256" key="6">
    <source>
        <dbReference type="RuleBase" id="RU004355"/>
    </source>
</evidence>
<evidence type="ECO:0000256" key="3">
    <source>
        <dbReference type="ARBA" id="ARBA00022801"/>
    </source>
</evidence>
<dbReference type="RefSeq" id="WP_146682831.1">
    <property type="nucleotide sequence ID" value="NZ_CP019646.1"/>
</dbReference>
<dbReference type="KEGG" id="pbas:SMSP2_00929"/>
<comment type="subunit">
    <text evidence="5">Heterooligomer composed of large and small subunits.</text>
</comment>
<comment type="catalytic activity">
    <reaction evidence="5 6">
        <text>Exonucleolytic cleavage in either 5'- to 3'- or 3'- to 5'-direction to yield nucleoside 5'-phosphates.</text>
        <dbReference type="EC" id="3.1.11.6"/>
    </reaction>
</comment>
<dbReference type="GO" id="GO:0008855">
    <property type="term" value="F:exodeoxyribonuclease VII activity"/>
    <property type="evidence" value="ECO:0007669"/>
    <property type="project" value="UniProtKB-UniRule"/>
</dbReference>
<evidence type="ECO:0000256" key="2">
    <source>
        <dbReference type="ARBA" id="ARBA00022722"/>
    </source>
</evidence>
<organism evidence="9 10">
    <name type="scientific">Limihaloglobus sulfuriphilus</name>
    <dbReference type="NCBI Taxonomy" id="1851148"/>
    <lineage>
        <taxon>Bacteria</taxon>
        <taxon>Pseudomonadati</taxon>
        <taxon>Planctomycetota</taxon>
        <taxon>Phycisphaerae</taxon>
        <taxon>Sedimentisphaerales</taxon>
        <taxon>Sedimentisphaeraceae</taxon>
        <taxon>Limihaloglobus</taxon>
    </lineage>
</organism>
<dbReference type="Pfam" id="PF02601">
    <property type="entry name" value="Exonuc_VII_L"/>
    <property type="match status" value="1"/>
</dbReference>
<dbReference type="Pfam" id="PF13742">
    <property type="entry name" value="tRNA_anti_2"/>
    <property type="match status" value="1"/>
</dbReference>
<dbReference type="GO" id="GO:0005737">
    <property type="term" value="C:cytoplasm"/>
    <property type="evidence" value="ECO:0007669"/>
    <property type="project" value="UniProtKB-SubCell"/>
</dbReference>
<accession>A0A1Q2MCZ7</accession>
<dbReference type="GO" id="GO:0006308">
    <property type="term" value="P:DNA catabolic process"/>
    <property type="evidence" value="ECO:0007669"/>
    <property type="project" value="UniProtKB-UniRule"/>
</dbReference>
<dbReference type="Proteomes" id="UP000188181">
    <property type="component" value="Chromosome"/>
</dbReference>
<evidence type="ECO:0000256" key="4">
    <source>
        <dbReference type="ARBA" id="ARBA00022839"/>
    </source>
</evidence>
<comment type="function">
    <text evidence="5">Bidirectionally degrades single-stranded DNA into large acid-insoluble oligonucleotides, which are then degraded further into small acid-soluble oligonucleotides.</text>
</comment>
<gene>
    <name evidence="5 9" type="primary">xseA</name>
    <name evidence="9" type="ORF">SMSP2_00929</name>
</gene>
<dbReference type="InterPro" id="IPR025824">
    <property type="entry name" value="OB-fold_nuc-bd_dom"/>
</dbReference>
<dbReference type="GO" id="GO:0003676">
    <property type="term" value="F:nucleic acid binding"/>
    <property type="evidence" value="ECO:0007669"/>
    <property type="project" value="InterPro"/>
</dbReference>
<dbReference type="EMBL" id="CP019646">
    <property type="protein sequence ID" value="AQQ70576.1"/>
    <property type="molecule type" value="Genomic_DNA"/>
</dbReference>
<dbReference type="AlphaFoldDB" id="A0A1Q2MCZ7"/>
<dbReference type="GO" id="GO:0009318">
    <property type="term" value="C:exodeoxyribonuclease VII complex"/>
    <property type="evidence" value="ECO:0007669"/>
    <property type="project" value="UniProtKB-UniRule"/>
</dbReference>
<dbReference type="EC" id="3.1.11.6" evidence="5"/>
<sequence length="449" mass="49770">MQRTTFTVSEINQLIKVTLEGYLPPRITVAGEISSFRPHHSGHLYFTLKDNNSQLPSVIWRSTANKLKFDFANGVSVLATGNIDVYPPFGKYQFIVDTIKASGVGNLQLAFEQMYNRLKEEGLFEEAHKMPLPQYPMSIAVVTSESGAAFHDIADSIARRWPCAALYLLPAPVQGDGAAGKIANAISLANRLADKYGIELLIVGRGGGSPEDLWAFNEEPVVRAIYNSRLPVISAVGHEIDTTLADLAADARSSTPTRAGVIAVPDRHELIEFVKGLRQRLRGAAESRLNLSRSRLQTVMASSFFRNPLYPVNYKTQQLDSITQKLRRLADASFAANKDMLNSYARRLDMVSPAKLIDKNRLTIEHISSTVTRDVKVMLREQTSRLESLEARLQAVDPRNVLKRGYTITTKKADDSIIRSADKIVPEDIIVTEFADGSKLQSRAQKDGE</sequence>
<dbReference type="InterPro" id="IPR020579">
    <property type="entry name" value="Exonuc_VII_lsu_C"/>
</dbReference>
<dbReference type="InterPro" id="IPR003753">
    <property type="entry name" value="Exonuc_VII_L"/>
</dbReference>
<reference evidence="10" key="1">
    <citation type="submission" date="2017-02" db="EMBL/GenBank/DDBJ databases">
        <title>Comparative genomics and description of representatives of a novel lineage of planctomycetes thriving in anoxic sediments.</title>
        <authorList>
            <person name="Spring S."/>
            <person name="Bunk B."/>
            <person name="Sproer C."/>
        </authorList>
    </citation>
    <scope>NUCLEOTIDE SEQUENCE [LARGE SCALE GENOMIC DNA]</scope>
    <source>
        <strain evidence="10">SM-Chi-D1</strain>
    </source>
</reference>
<dbReference type="PANTHER" id="PTHR30008:SF0">
    <property type="entry name" value="EXODEOXYRIBONUCLEASE 7 LARGE SUBUNIT"/>
    <property type="match status" value="1"/>
</dbReference>
<evidence type="ECO:0000313" key="10">
    <source>
        <dbReference type="Proteomes" id="UP000188181"/>
    </source>
</evidence>
<evidence type="ECO:0000256" key="5">
    <source>
        <dbReference type="HAMAP-Rule" id="MF_00378"/>
    </source>
</evidence>
<proteinExistence type="inferred from homology"/>
<comment type="subcellular location">
    <subcellularLocation>
        <location evidence="5 6">Cytoplasm</location>
    </subcellularLocation>
</comment>
<dbReference type="STRING" id="1851148.SMSP2_00929"/>
<dbReference type="HAMAP" id="MF_00378">
    <property type="entry name" value="Exonuc_7_L"/>
    <property type="match status" value="1"/>
</dbReference>